<evidence type="ECO:0000313" key="2">
    <source>
        <dbReference type="Proteomes" id="UP000218327"/>
    </source>
</evidence>
<proteinExistence type="predicted"/>
<sequence length="84" mass="9587">MDMKVRAKFIVDEVTRSRYNPLSAVVKLSPVCADEVEENQRFHEATPTGEITMHITRKEVADNFPVGKEFYVDFIAVPEKTNEA</sequence>
<comment type="caution">
    <text evidence="1">The sequence shown here is derived from an EMBL/GenBank/DDBJ whole genome shotgun (WGS) entry which is preliminary data.</text>
</comment>
<organism evidence="1 2">
    <name type="scientific">SAR86 cluster bacterium</name>
    <dbReference type="NCBI Taxonomy" id="2030880"/>
    <lineage>
        <taxon>Bacteria</taxon>
        <taxon>Pseudomonadati</taxon>
        <taxon>Pseudomonadota</taxon>
        <taxon>Gammaproteobacteria</taxon>
        <taxon>SAR86 cluster</taxon>
    </lineage>
</organism>
<dbReference type="AlphaFoldDB" id="A0A2A5AGD0"/>
<evidence type="ECO:0000313" key="1">
    <source>
        <dbReference type="EMBL" id="PCJ18309.1"/>
    </source>
</evidence>
<protein>
    <submittedName>
        <fullName evidence="1">Uncharacterized protein</fullName>
    </submittedName>
</protein>
<name>A0A2A5AGD0_9GAMM</name>
<gene>
    <name evidence="1" type="ORF">COA96_16960</name>
</gene>
<dbReference type="Proteomes" id="UP000218327">
    <property type="component" value="Unassembled WGS sequence"/>
</dbReference>
<dbReference type="EMBL" id="NVVJ01000101">
    <property type="protein sequence ID" value="PCJ18309.1"/>
    <property type="molecule type" value="Genomic_DNA"/>
</dbReference>
<accession>A0A2A5AGD0</accession>
<reference evidence="2" key="1">
    <citation type="submission" date="2017-08" db="EMBL/GenBank/DDBJ databases">
        <title>A dynamic microbial community with high functional redundancy inhabits the cold, oxic subseafloor aquifer.</title>
        <authorList>
            <person name="Tully B.J."/>
            <person name="Wheat C.G."/>
            <person name="Glazer B.T."/>
            <person name="Huber J.A."/>
        </authorList>
    </citation>
    <scope>NUCLEOTIDE SEQUENCE [LARGE SCALE GENOMIC DNA]</scope>
</reference>